<dbReference type="AlphaFoldDB" id="A0A1H5ZRK2"/>
<keyword evidence="1" id="KW-0812">Transmembrane</keyword>
<keyword evidence="3" id="KW-1185">Reference proteome</keyword>
<keyword evidence="1" id="KW-1133">Transmembrane helix</keyword>
<evidence type="ECO:0000313" key="3">
    <source>
        <dbReference type="Proteomes" id="UP000236738"/>
    </source>
</evidence>
<evidence type="ECO:0000313" key="2">
    <source>
        <dbReference type="EMBL" id="SEG39059.1"/>
    </source>
</evidence>
<evidence type="ECO:0000256" key="1">
    <source>
        <dbReference type="SAM" id="Phobius"/>
    </source>
</evidence>
<gene>
    <name evidence="2" type="ORF">SAMN05421847_2169</name>
</gene>
<proteinExistence type="predicted"/>
<feature type="transmembrane region" description="Helical" evidence="1">
    <location>
        <begin position="76"/>
        <end position="94"/>
    </location>
</feature>
<dbReference type="Proteomes" id="UP000236738">
    <property type="component" value="Unassembled WGS sequence"/>
</dbReference>
<reference evidence="3" key="1">
    <citation type="submission" date="2016-10" db="EMBL/GenBank/DDBJ databases">
        <authorList>
            <person name="Varghese N."/>
            <person name="Submissions S."/>
        </authorList>
    </citation>
    <scope>NUCLEOTIDE SEQUENCE [LARGE SCALE GENOMIC DNA]</scope>
    <source>
        <strain evidence="3">DSM 21580</strain>
    </source>
</reference>
<protein>
    <submittedName>
        <fullName evidence="2">Uncharacterized protein</fullName>
    </submittedName>
</protein>
<feature type="transmembrane region" description="Helical" evidence="1">
    <location>
        <begin position="114"/>
        <end position="134"/>
    </location>
</feature>
<keyword evidence="1" id="KW-0472">Membrane</keyword>
<dbReference type="EMBL" id="FNUS01000005">
    <property type="protein sequence ID" value="SEG39059.1"/>
    <property type="molecule type" value="Genomic_DNA"/>
</dbReference>
<name>A0A1H5ZRK2_9FLAO</name>
<feature type="transmembrane region" description="Helical" evidence="1">
    <location>
        <begin position="7"/>
        <end position="30"/>
    </location>
</feature>
<accession>A0A1H5ZRK2</accession>
<sequence>MIKKYRDIFLLIIVFAIAITINVNISAVFINTVYTVVGIMFSIGLGVIVTFNLQGVRNKNIIVFFRNNLLKLRNSYIKYFVITTVLFLVDNFFRESKNNIKEIQFKNISLNFDISVFVSLIMFFCILYFIYNFILLQKLNDDIYDELNK</sequence>
<organism evidence="2 3">
    <name type="scientific">Halpernia humi</name>
    <dbReference type="NCBI Taxonomy" id="493375"/>
    <lineage>
        <taxon>Bacteria</taxon>
        <taxon>Pseudomonadati</taxon>
        <taxon>Bacteroidota</taxon>
        <taxon>Flavobacteriia</taxon>
        <taxon>Flavobacteriales</taxon>
        <taxon>Weeksellaceae</taxon>
        <taxon>Chryseobacterium group</taxon>
        <taxon>Halpernia</taxon>
    </lineage>
</organism>
<feature type="transmembrane region" description="Helical" evidence="1">
    <location>
        <begin position="36"/>
        <end position="55"/>
    </location>
</feature>